<keyword evidence="2" id="KW-0596">Phosphopantetheine</keyword>
<reference evidence="6" key="1">
    <citation type="journal article" date="2019" name="Int. J. Syst. Evol. Microbiol.">
        <title>The Global Catalogue of Microorganisms (GCM) 10K type strain sequencing project: providing services to taxonomists for standard genome sequencing and annotation.</title>
        <authorList>
            <consortium name="The Broad Institute Genomics Platform"/>
            <consortium name="The Broad Institute Genome Sequencing Center for Infectious Disease"/>
            <person name="Wu L."/>
            <person name="Ma J."/>
        </authorList>
    </citation>
    <scope>NUCLEOTIDE SEQUENCE [LARGE SCALE GENOMIC DNA]</scope>
    <source>
        <strain evidence="6">JCM 16923</strain>
    </source>
</reference>
<feature type="domain" description="Carrier" evidence="4">
    <location>
        <begin position="3786"/>
        <end position="3861"/>
    </location>
</feature>
<dbReference type="CDD" id="cd05930">
    <property type="entry name" value="A_NRPS"/>
    <property type="match status" value="3"/>
</dbReference>
<evidence type="ECO:0000256" key="3">
    <source>
        <dbReference type="ARBA" id="ARBA00022553"/>
    </source>
</evidence>
<proteinExistence type="predicted"/>
<dbReference type="PROSITE" id="PS00455">
    <property type="entry name" value="AMP_BINDING"/>
    <property type="match status" value="4"/>
</dbReference>
<dbReference type="InterPro" id="IPR036736">
    <property type="entry name" value="ACP-like_sf"/>
</dbReference>
<dbReference type="InterPro" id="IPR010071">
    <property type="entry name" value="AA_adenyl_dom"/>
</dbReference>
<evidence type="ECO:0000313" key="5">
    <source>
        <dbReference type="EMBL" id="GAA3971611.1"/>
    </source>
</evidence>
<dbReference type="SUPFAM" id="SSF52777">
    <property type="entry name" value="CoA-dependent acyltransferases"/>
    <property type="match status" value="9"/>
</dbReference>
<dbReference type="InterPro" id="IPR001242">
    <property type="entry name" value="Condensation_dom"/>
</dbReference>
<dbReference type="NCBIfam" id="NF003417">
    <property type="entry name" value="PRK04813.1"/>
    <property type="match status" value="4"/>
</dbReference>
<evidence type="ECO:0000259" key="4">
    <source>
        <dbReference type="PROSITE" id="PS50075"/>
    </source>
</evidence>
<name>A0ABP7PUP3_9ACTN</name>
<dbReference type="InterPro" id="IPR025110">
    <property type="entry name" value="AMP-bd_C"/>
</dbReference>
<dbReference type="InterPro" id="IPR009081">
    <property type="entry name" value="PP-bd_ACP"/>
</dbReference>
<sequence length="4327" mass="457810">MFVGTVVLRTPVDPGQPFRDLLAAVRAVDLDAFAHADLPFDRLVDLLRPRRSAAYHPLFQVGFSYQNLPPADFALDHLDVQVLEPDLGVAKSDLHLTLVEGPAGEGMAVHWDYDRDLFDHSTVQRWHGLWTDLLTAALDDPDSPVGDLAPARSSGVLEGPAGGRTATTLTALLETSFTDYAERPALCPDDGRPTTYAETAERVQRLAGRLRAAGVGPEVRVAVAIDRSLHLVDAVLAVLVAGGAYVPLDPAAPAQRTALVLESAAPALLLVAGDVPAGVGEPGIPVLDVTADAAVDLPAAWPRPLPGHTAYVIYTSGSTGAPKGVAVSHGAVAAQLGFKRTAFPLGEGDTTVLKTPLTFDLSVWELFWPLVTGARLVLAAPGRHVDPRYLAELMRRRDVTAAHFVPSLLDAQLDAAADAELDPHTLRQVLCIGETLPPATAARAARELSARVYNLYGPTEAAVGITVHECTAEETTVPIGVPVDDSAALVLDARLHRVPVGVVGELYLRGVQLATAYDGRPELTAERFVADPDGSGGRIYRTGDLARIRPDGLLEFLGRNDFQIKIRGQRIELGEIEAALAVDPRVGAAAVTARGDNLVAFLVPAAGAATGRDWEVREILDALRDRLPGYMVPVSGVVLAEMPRGIHGKVDRAALPAAPDVTHRHIAPRTLTEQALGEVLGDLLGTAEPVGMADDFFSLGGNSLLAARLAARIGDRLGVDLGVREVFEAPRVEDLARRIDAAHDLRRPRLERAERPAVIPLSRAQQRMWLLDRIEPGSALYNLPVALRVEGPLEHSALRDAVRYLLDRHEVLRTSYPDHGGVPRQQIHPTDEALGLIDLEFGATGPVSAIAGRGFDLETRIPLRVAVIDQEPGVHLVVIVVHHVAADGWSARALVRDLLDGYAGRSAAEPLPVQYADYALWQTRLLEGLDHQHDFWRRTLADLPGPIPLPTDRTRPAQPGRAGGTVEFVLDADLMAGLGRLARSRNASLFHVVHAGLAVLLSRLSGSGDIVVGTPVAGRGSHLLDDVVGMFTETVVLRTRIDDDAETGALVARTAAADLAAQANSEYPFERIADEFEADRGGAHHPIFQVMLAFGDPLPGRLELGPISATPMTLDVPLARFDLHLTLDVPLDAAAPDGPVRARWTYATELFDRATVEGFAARLQSVLRAVAERPQSLVHHLPVLTGPETEAVTGAWSHAEIATDPPASTVADLVAAGQAAEVADQNSVLGGGAFAARVARTARALVAAGVGPETTVAVAVPRSIDMLVALHAVVVAGGAYVPVDPDQPAARTAAMFATVDPVAVIAAESTWHAVPETFTGHRFDASDPHTDRAASPVTDADRWVPLRPAHPVYILFTSGSTGEPKGVSVSHAAVVNRLDWMARRTPIDAADTVLQKTPTTFDVSVWELFWPFVAGSRLVLAAPGAHRDPHELAAVIAAERVSVIHFVPAMLDAFLASGISDDRLTSLRLVFTSGEALAAAPAAELLRRTGAQLHNLYGPTEAAVDVTGVQVRAGDLAERPVSIGRPLPGTATYVLDHRLRPVPAGVTGELYLGGVQLARGYHGRPDLTGARFVASPWGTAERLYRTGDLVRWVRPHSDALPVLEYLGRSDFQVKIRGQRVELGEIDAVLTAHPRVQTAVTVQHHDPRSGAQLVAHVVRGVSDVPGEPTAAQLRTHVAAHLPDHMVPAHIVLAERLPVTSSGKVDRAALPAPVLQSPRSGRSAETASELLVLDVIRELLGEHVGIDDDFFAAGGNSLIATRVVAAVAERTGVRVPVRAVFDGRTGASIAAAVEAGGATTERSVPESIAAAPRPAEIPLGPGQLPMWLHNRRHPGSAAYLIVAPVRLPGTVDAGALAAALGDLLERHEILRTVYPEGTGGPHQHIHAVADCAPETLIAAVPPDPDADAEQAALAAALAWPIDLITDLPLRVVVHPDGDDTVLVLAVHHIAADGWSLRILARDLTAAYRARIAGQRPDWTALPMQYADHALSRAGRSGEHRDYWLAQLAGAPLEPGFRSAPAPDADSAAPSAGVQHTRLEAVEVDAVRELATRTRSTVLAVLHAALAVTLRRSGSGPDVVIGTPTSGRLDPQIADLVGLFVAVAPLRSTVRRDTAFATLVEQSRDTVLEAMEHEDAEAGEIAGHPFIHVSLALDEQQAPPGALRMDVPVARFDLEFSGVGTADGGLDLAVVHRADVYRADTAARLLDRLTHLLRQAIAAPHRPIGDLDALLPAEQAATASLAPPHTAGPRTAAAPQLLGDLLQTPGWRLAGMSEEVMNARTNRLSRLLIARGVGPESVVALCLSRSAWSVIAMRAVAATGAAFVPIDPAYPAERLAFMATDSGASIVVTVSADRDCLDALPGGLAAGALVVDDPRLQADAEALPNEPIGAGELRGPRHADQTAYLIYTSGSTGRPKAVAVTHRGLASFVAEQRRYGAGAHSRVLHFASPSFDAAILELLLAADAGATTVIAPTDVYGADDLVALLRAEAVTHAFLTPAVLDTLEVAGGQDPLPQLQTLVVGGDACAPATARRWTDRGKALFNAYGPTECTVMATVAGPIAAPAGESLPIGGPIAGAGVRVLDTDLTPCPPGVPGELYVTGPGLARGYAGRAGLTAGAFIADPYGEPGVRCYRTGDLVRAVPDGTGGLHLEHLGRVDHQLKIRGHRIETGEVEAALRRFDTVTAAAVAGRPGPDGRTALVAYVTSSPAGLDRSALREHLRSLLPPYAVPAAIVALDVFPLTVSGKVDLRALPDPDFDGLTHVAPMGAAEELVTAIFAEVLDQRRLGVTDDFFLAGGNSLTAAQAIARIREAAGREVSVRTLFERPTARELAAALEESAIGAGPRIGELPRPERVPLSPAQQRMWFLNRLDPDALTENIPVVLRLRGRLDTDAFAAALGDLVARHEVLRTVYPDGPDGPHQVVLPPAQARIEPTRQQGRPAADSDVVQRVVRRGFDVTARPPVRATLWSDQDSGEHLFVLVVHHICADGLSMATLAGDLAQAYRDRLAGRTPDTSGPAVQYADYAIWQRAFLETAARGQLEHWRERLLDAPPVIDLPTDRPRPVRPSRAGDRIDFAVDARLTARMTDFARSRGATPFMVAHNAFAILLGRLGANRDVVIGTPVAGRGDAHLDQMVGMFVNMLALRTVIDPSATGEQALATAREAALHAFANAAVPFDRVVEVLDRPRTSAHHPVFQVALSFQNIGPLELSLPGVDVEAIDGEQGVAEFDLHLTLADGAPDGGLIGRLDYATDLFDAATAAAVAEQYVRVLTGLLAAPVAAVGDLGLLTPDQAVHLQRSAPLPRRRGGGLADAFHRQARRTPDAPAVDAGGCTLTYRQLSQRVLALAAELAQRGAGPEDRVAITAPRGLEQLVAMYAVATVGAAYVPIDPSAPQRADDIRRTAQPLLELGAGDVDLDRLSAAAPVDAASFVGRAGPAHPAYVMFTSGSTGRPKGVSVPNEAVGQQLRWMQDHYRLTADDAVLVRTAAGFDLSVWEYWWALSCGARIVLAEEGLERDGAGLRRAFTDHAITVVPTVPSALAMVLDAGPLPESVRSVLCIGEELPAELVRRLADGGSPAVVHNLYGPTECAVSATAHRADGPIGERIPIGGAQPAVTARVLDERLHPVPDGVAGELYLGGVQLARGYHADPARTAAAFVADPFDPGARMYRTGDLVRRGRDGLLIYLGRTDHQLKVHGFRIEPGEIEAVLRRCTGVADAVVTAAGTGAAGERLIAFVTGDDVQPQTVGRELGHRLPGYLRPEIVAVDALPYNANGKVDRARLPQPPVARRRYVPPRTELEKRVTAIVAEVTGTSGVGVADDFFTLGGTSLSATRVAARLEAELGHPVPVRLLFDSVDLGDFAAQIEALPPAAVAASPLVRREDDSPAPMAPAQMRIWRAVRAGTGADWNVPVAMRLTGEFDVDVLAAALLDVIDHHRALRTRYRDAGAGPELVVTPTGELAAPLRADLGPTAVTEDALAATISEIAWAELDLENRAPIRARLLRLDPRSHVLVVVVHHLSADGQSMGTLIRDVLAAFAARCHGVEPVLAEPAVRFTDYAHWRTEVLGAPGARTAEFGRQLGYWTGAVGRPQSAAPEGTAPDDAWDSAGDTVEFELDASLHGALEAYATVESVGLFAVLQAAFATVLAELTGEPEVRIGTANANRAHAALDGVVGNFAEDIPMRFTVTEEQPFTGLVRDAQRQLLGGLAHPDVSVSDLIDALDLPDTAGGPAGAPFFPATLILQQAEAGETGGGEVDLGGVRVRREPVANTVAKHLYEIALLERRDRGRAAGVAGTLIFPVRRVSRERAEGLVEHLVALLTAVTSGRVSELTARVR</sequence>
<dbReference type="InterPro" id="IPR020845">
    <property type="entry name" value="AMP-binding_CS"/>
</dbReference>
<dbReference type="SMART" id="SM00823">
    <property type="entry name" value="PKS_PP"/>
    <property type="match status" value="4"/>
</dbReference>
<dbReference type="CDD" id="cd19540">
    <property type="entry name" value="LCL_NRPS-like"/>
    <property type="match status" value="1"/>
</dbReference>
<dbReference type="PROSITE" id="PS00012">
    <property type="entry name" value="PHOSPHOPANTETHEINE"/>
    <property type="match status" value="3"/>
</dbReference>
<dbReference type="Gene3D" id="1.10.1200.10">
    <property type="entry name" value="ACP-like"/>
    <property type="match status" value="4"/>
</dbReference>
<dbReference type="InterPro" id="IPR042099">
    <property type="entry name" value="ANL_N_sf"/>
</dbReference>
<dbReference type="InterPro" id="IPR045851">
    <property type="entry name" value="AMP-bd_C_sf"/>
</dbReference>
<evidence type="ECO:0000256" key="1">
    <source>
        <dbReference type="ARBA" id="ARBA00001957"/>
    </source>
</evidence>
<dbReference type="NCBIfam" id="TIGR01733">
    <property type="entry name" value="AA-adenyl-dom"/>
    <property type="match status" value="4"/>
</dbReference>
<keyword evidence="3" id="KW-0597">Phosphoprotein</keyword>
<dbReference type="Pfam" id="PF00668">
    <property type="entry name" value="Condensation"/>
    <property type="match status" value="5"/>
</dbReference>
<keyword evidence="6" id="KW-1185">Reference proteome</keyword>
<dbReference type="PANTHER" id="PTHR45527:SF1">
    <property type="entry name" value="FATTY ACID SYNTHASE"/>
    <property type="match status" value="1"/>
</dbReference>
<dbReference type="SUPFAM" id="SSF47336">
    <property type="entry name" value="ACP-like"/>
    <property type="match status" value="4"/>
</dbReference>
<dbReference type="Pfam" id="PF00501">
    <property type="entry name" value="AMP-binding"/>
    <property type="match status" value="4"/>
</dbReference>
<dbReference type="SUPFAM" id="SSF56801">
    <property type="entry name" value="Acetyl-CoA synthetase-like"/>
    <property type="match status" value="4"/>
</dbReference>
<dbReference type="InterPro" id="IPR020806">
    <property type="entry name" value="PKS_PP-bd"/>
</dbReference>
<feature type="domain" description="Carrier" evidence="4">
    <location>
        <begin position="2759"/>
        <end position="2834"/>
    </location>
</feature>
<accession>A0ABP7PUP3</accession>
<protein>
    <recommendedName>
        <fullName evidence="4">Carrier domain-containing protein</fullName>
    </recommendedName>
</protein>
<dbReference type="PANTHER" id="PTHR45527">
    <property type="entry name" value="NONRIBOSOMAL PEPTIDE SYNTHETASE"/>
    <property type="match status" value="1"/>
</dbReference>
<comment type="cofactor">
    <cofactor evidence="1">
        <name>pantetheine 4'-phosphate</name>
        <dbReference type="ChEBI" id="CHEBI:47942"/>
    </cofactor>
</comment>
<gene>
    <name evidence="5" type="ORF">GCM10022231_36430</name>
</gene>
<dbReference type="InterPro" id="IPR023213">
    <property type="entry name" value="CAT-like_dom_sf"/>
</dbReference>
<organism evidence="5 6">
    <name type="scientific">Gordonia caeni</name>
    <dbReference type="NCBI Taxonomy" id="1007097"/>
    <lineage>
        <taxon>Bacteria</taxon>
        <taxon>Bacillati</taxon>
        <taxon>Actinomycetota</taxon>
        <taxon>Actinomycetes</taxon>
        <taxon>Mycobacteriales</taxon>
        <taxon>Gordoniaceae</taxon>
        <taxon>Gordonia</taxon>
    </lineage>
</organism>
<evidence type="ECO:0000256" key="2">
    <source>
        <dbReference type="ARBA" id="ARBA00022450"/>
    </source>
</evidence>
<dbReference type="Gene3D" id="2.30.38.10">
    <property type="entry name" value="Luciferase, Domain 3"/>
    <property type="match status" value="3"/>
</dbReference>
<dbReference type="Proteomes" id="UP001418444">
    <property type="component" value="Unassembled WGS sequence"/>
</dbReference>
<dbReference type="Pfam" id="PF13193">
    <property type="entry name" value="AMP-binding_C"/>
    <property type="match status" value="4"/>
</dbReference>
<dbReference type="EMBL" id="BAAAZW010000017">
    <property type="protein sequence ID" value="GAA3971611.1"/>
    <property type="molecule type" value="Genomic_DNA"/>
</dbReference>
<dbReference type="Gene3D" id="3.30.559.10">
    <property type="entry name" value="Chloramphenicol acetyltransferase-like domain"/>
    <property type="match status" value="4"/>
</dbReference>
<dbReference type="InterPro" id="IPR000873">
    <property type="entry name" value="AMP-dep_synth/lig_dom"/>
</dbReference>
<dbReference type="Pfam" id="PF00550">
    <property type="entry name" value="PP-binding"/>
    <property type="match status" value="4"/>
</dbReference>
<comment type="caution">
    <text evidence="5">The sequence shown here is derived from an EMBL/GenBank/DDBJ whole genome shotgun (WGS) entry which is preliminary data.</text>
</comment>
<feature type="domain" description="Carrier" evidence="4">
    <location>
        <begin position="1721"/>
        <end position="1795"/>
    </location>
</feature>
<dbReference type="Gene3D" id="3.40.50.980">
    <property type="match status" value="6"/>
</dbReference>
<dbReference type="Gene3D" id="3.30.559.30">
    <property type="entry name" value="Nonribosomal peptide synthetase, condensation domain"/>
    <property type="match status" value="5"/>
</dbReference>
<dbReference type="Gene3D" id="3.40.50.12780">
    <property type="entry name" value="N-terminal domain of ligase-like"/>
    <property type="match status" value="1"/>
</dbReference>
<evidence type="ECO:0000313" key="6">
    <source>
        <dbReference type="Proteomes" id="UP001418444"/>
    </source>
</evidence>
<dbReference type="PROSITE" id="PS50075">
    <property type="entry name" value="CARRIER"/>
    <property type="match status" value="4"/>
</dbReference>
<feature type="domain" description="Carrier" evidence="4">
    <location>
        <begin position="667"/>
        <end position="743"/>
    </location>
</feature>
<dbReference type="InterPro" id="IPR006162">
    <property type="entry name" value="Ppantetheine_attach_site"/>
</dbReference>
<dbReference type="Gene3D" id="3.30.300.30">
    <property type="match status" value="4"/>
</dbReference>